<sequence length="51" mass="5710">MDLQQQNARAPQPRRGGGFSAQSSFLFHLMVILFVLEACLHRVPEGHVGVY</sequence>
<gene>
    <name evidence="1" type="ORF">RchiOBHm_Chr4g0438451</name>
</gene>
<dbReference type="Gramene" id="PRQ40658">
    <property type="protein sequence ID" value="PRQ40658"/>
    <property type="gene ID" value="RchiOBHm_Chr4g0438451"/>
</dbReference>
<keyword evidence="2" id="KW-1185">Reference proteome</keyword>
<dbReference type="EMBL" id="PDCK01000042">
    <property type="protein sequence ID" value="PRQ40658.1"/>
    <property type="molecule type" value="Genomic_DNA"/>
</dbReference>
<organism evidence="1 2">
    <name type="scientific">Rosa chinensis</name>
    <name type="common">China rose</name>
    <dbReference type="NCBI Taxonomy" id="74649"/>
    <lineage>
        <taxon>Eukaryota</taxon>
        <taxon>Viridiplantae</taxon>
        <taxon>Streptophyta</taxon>
        <taxon>Embryophyta</taxon>
        <taxon>Tracheophyta</taxon>
        <taxon>Spermatophyta</taxon>
        <taxon>Magnoliopsida</taxon>
        <taxon>eudicotyledons</taxon>
        <taxon>Gunneridae</taxon>
        <taxon>Pentapetalae</taxon>
        <taxon>rosids</taxon>
        <taxon>fabids</taxon>
        <taxon>Rosales</taxon>
        <taxon>Rosaceae</taxon>
        <taxon>Rosoideae</taxon>
        <taxon>Rosoideae incertae sedis</taxon>
        <taxon>Rosa</taxon>
    </lineage>
</organism>
<evidence type="ECO:0000313" key="2">
    <source>
        <dbReference type="Proteomes" id="UP000238479"/>
    </source>
</evidence>
<proteinExistence type="predicted"/>
<comment type="caution">
    <text evidence="1">The sequence shown here is derived from an EMBL/GenBank/DDBJ whole genome shotgun (WGS) entry which is preliminary data.</text>
</comment>
<evidence type="ECO:0000313" key="1">
    <source>
        <dbReference type="EMBL" id="PRQ40658.1"/>
    </source>
</evidence>
<reference evidence="1 2" key="1">
    <citation type="journal article" date="2018" name="Nat. Genet.">
        <title>The Rosa genome provides new insights in the design of modern roses.</title>
        <authorList>
            <person name="Bendahmane M."/>
        </authorList>
    </citation>
    <scope>NUCLEOTIDE SEQUENCE [LARGE SCALE GENOMIC DNA]</scope>
    <source>
        <strain evidence="2">cv. Old Blush</strain>
    </source>
</reference>
<accession>A0A2P6R2L9</accession>
<protein>
    <submittedName>
        <fullName evidence="1">Uncharacterized protein</fullName>
    </submittedName>
</protein>
<dbReference type="Proteomes" id="UP000238479">
    <property type="component" value="Chromosome 4"/>
</dbReference>
<name>A0A2P6R2L9_ROSCH</name>
<dbReference type="AlphaFoldDB" id="A0A2P6R2L9"/>